<dbReference type="EMBL" id="CEKZ01000023">
    <property type="protein sequence ID" value="CEQ05133.1"/>
    <property type="molecule type" value="Genomic_DNA"/>
</dbReference>
<name>A0A0C7QKS7_PARSO</name>
<dbReference type="GO" id="GO:0003824">
    <property type="term" value="F:catalytic activity"/>
    <property type="evidence" value="ECO:0007669"/>
    <property type="project" value="InterPro"/>
</dbReference>
<reference evidence="6 7" key="1">
    <citation type="submission" date="2015-01" db="EMBL/GenBank/DDBJ databases">
        <authorList>
            <person name="Aslett A.Martin."/>
            <person name="De Silva Nishadi"/>
        </authorList>
    </citation>
    <scope>NUCLEOTIDE SEQUENCE [LARGE SCALE GENOMIC DNA]</scope>
    <source>
        <strain evidence="6 7">R28058</strain>
    </source>
</reference>
<organism evidence="6 7">
    <name type="scientific">Paraclostridium sordellii</name>
    <name type="common">Clostridium sordellii</name>
    <dbReference type="NCBI Taxonomy" id="1505"/>
    <lineage>
        <taxon>Bacteria</taxon>
        <taxon>Bacillati</taxon>
        <taxon>Bacillota</taxon>
        <taxon>Clostridia</taxon>
        <taxon>Peptostreptococcales</taxon>
        <taxon>Peptostreptococcaceae</taxon>
        <taxon>Paraclostridium</taxon>
    </lineage>
</organism>
<dbReference type="PANTHER" id="PTHR43288">
    <property type="entry name" value="BIOTIN SYNTHASE-RELATED PROTEIN, RADICAL SAM SUPERFAMILY"/>
    <property type="match status" value="1"/>
</dbReference>
<evidence type="ECO:0000256" key="3">
    <source>
        <dbReference type="ARBA" id="ARBA00023004"/>
    </source>
</evidence>
<dbReference type="SUPFAM" id="SSF102114">
    <property type="entry name" value="Radical SAM enzymes"/>
    <property type="match status" value="1"/>
</dbReference>
<gene>
    <name evidence="6" type="ORF">R28058_28501</name>
</gene>
<dbReference type="SFLD" id="SFLDG01113">
    <property type="entry name" value="Uncharacterised_Radical_SAM_Su"/>
    <property type="match status" value="1"/>
</dbReference>
<sequence length="288" mass="32986">MNLYEKIKLAYDIKNDKFGDIIEFSYPNQTLAVSITNRNCSLGCSHCNGEYLKNMASIDEVESKVKKRNISSILLSGGCSLDGEVPIELFMERIKDLKKEGYKLNSHIGLMSKENIEKVCKYLDYVSFDLVFDEETIQEVFKMKKTKNDYISTYEYIQNFTKVAPHICIGLKGGSIKGEYEILEYLTNNKPEQLTFIVLIPTKNTDYENVEPPDIDKVIDILCEARINLPNTKINLGCMRPRGEYRNKLDKMAIECGVNKIVLPSKECRELAKLKKLNIIESKECCVL</sequence>
<dbReference type="InterPro" id="IPR007197">
    <property type="entry name" value="rSAM"/>
</dbReference>
<dbReference type="InterPro" id="IPR013785">
    <property type="entry name" value="Aldolase_TIM"/>
</dbReference>
<keyword evidence="1" id="KW-0949">S-adenosyl-L-methionine</keyword>
<dbReference type="SMART" id="SM00729">
    <property type="entry name" value="Elp3"/>
    <property type="match status" value="1"/>
</dbReference>
<proteinExistence type="predicted"/>
<evidence type="ECO:0000259" key="5">
    <source>
        <dbReference type="SMART" id="SM00729"/>
    </source>
</evidence>
<accession>A0A0C7QKS7</accession>
<evidence type="ECO:0000313" key="6">
    <source>
        <dbReference type="EMBL" id="CEQ05133.1"/>
    </source>
</evidence>
<evidence type="ECO:0000313" key="7">
    <source>
        <dbReference type="Proteomes" id="UP000049127"/>
    </source>
</evidence>
<keyword evidence="3" id="KW-0408">Iron</keyword>
<dbReference type="Proteomes" id="UP000049127">
    <property type="component" value="Unassembled WGS sequence"/>
</dbReference>
<dbReference type="SFLD" id="SFLDS00029">
    <property type="entry name" value="Radical_SAM"/>
    <property type="match status" value="1"/>
</dbReference>
<keyword evidence="2" id="KW-0479">Metal-binding</keyword>
<dbReference type="OrthoDB" id="5420460at2"/>
<evidence type="ECO:0000256" key="1">
    <source>
        <dbReference type="ARBA" id="ARBA00022691"/>
    </source>
</evidence>
<dbReference type="PANTHER" id="PTHR43288:SF2">
    <property type="entry name" value="RADICAL SAM CORE DOMAIN-CONTAINING PROTEIN"/>
    <property type="match status" value="1"/>
</dbReference>
<protein>
    <submittedName>
        <fullName evidence="6">Radical SAM superfamily protein</fullName>
    </submittedName>
</protein>
<dbReference type="GO" id="GO:0051536">
    <property type="term" value="F:iron-sulfur cluster binding"/>
    <property type="evidence" value="ECO:0007669"/>
    <property type="project" value="UniProtKB-KW"/>
</dbReference>
<dbReference type="InterPro" id="IPR006638">
    <property type="entry name" value="Elp3/MiaA/NifB-like_rSAM"/>
</dbReference>
<dbReference type="InterPro" id="IPR058240">
    <property type="entry name" value="rSAM_sf"/>
</dbReference>
<evidence type="ECO:0000256" key="2">
    <source>
        <dbReference type="ARBA" id="ARBA00022723"/>
    </source>
</evidence>
<evidence type="ECO:0000256" key="4">
    <source>
        <dbReference type="ARBA" id="ARBA00023014"/>
    </source>
</evidence>
<keyword evidence="4" id="KW-0411">Iron-sulfur</keyword>
<dbReference type="GO" id="GO:0046872">
    <property type="term" value="F:metal ion binding"/>
    <property type="evidence" value="ECO:0007669"/>
    <property type="project" value="UniProtKB-KW"/>
</dbReference>
<dbReference type="Gene3D" id="3.20.20.70">
    <property type="entry name" value="Aldolase class I"/>
    <property type="match status" value="1"/>
</dbReference>
<dbReference type="RefSeq" id="WP_055337347.1">
    <property type="nucleotide sequence ID" value="NZ_CDNF01000032.1"/>
</dbReference>
<feature type="domain" description="Elp3/MiaA/NifB-like radical SAM core" evidence="5">
    <location>
        <begin position="30"/>
        <end position="224"/>
    </location>
</feature>
<dbReference type="AlphaFoldDB" id="A0A0C7QKS7"/>